<keyword evidence="2" id="KW-1185">Reference proteome</keyword>
<dbReference type="Proteomes" id="UP001060085">
    <property type="component" value="Linkage Group LG04"/>
</dbReference>
<evidence type="ECO:0000313" key="2">
    <source>
        <dbReference type="Proteomes" id="UP001060085"/>
    </source>
</evidence>
<gene>
    <name evidence="1" type="ORF">M9H77_18402</name>
</gene>
<sequence length="157" mass="19020">MEYNWFNPSWKRIQAKCKQEDYHSKLARDMYNLYHGSGNGVNAYGRNNHRNRNFTRREHVGDGNFSFHAKSFVHTSFDYYGGYDRVNVRYDYKEHIPHDFYEDYHHSYADGTLFYHLPFKDFQERIVFKEKGRELGSFENFVSTFPRLNLELLTFVN</sequence>
<accession>A0ACC0B7C5</accession>
<protein>
    <submittedName>
        <fullName evidence="1">Uncharacterized protein</fullName>
    </submittedName>
</protein>
<name>A0ACC0B7C5_CATRO</name>
<proteinExistence type="predicted"/>
<comment type="caution">
    <text evidence="1">The sequence shown here is derived from an EMBL/GenBank/DDBJ whole genome shotgun (WGS) entry which is preliminary data.</text>
</comment>
<dbReference type="EMBL" id="CM044704">
    <property type="protein sequence ID" value="KAI5668549.1"/>
    <property type="molecule type" value="Genomic_DNA"/>
</dbReference>
<reference evidence="2" key="1">
    <citation type="journal article" date="2023" name="Nat. Plants">
        <title>Single-cell RNA sequencing provides a high-resolution roadmap for understanding the multicellular compartmentation of specialized metabolism.</title>
        <authorList>
            <person name="Sun S."/>
            <person name="Shen X."/>
            <person name="Li Y."/>
            <person name="Li Y."/>
            <person name="Wang S."/>
            <person name="Li R."/>
            <person name="Zhang H."/>
            <person name="Shen G."/>
            <person name="Guo B."/>
            <person name="Wei J."/>
            <person name="Xu J."/>
            <person name="St-Pierre B."/>
            <person name="Chen S."/>
            <person name="Sun C."/>
        </authorList>
    </citation>
    <scope>NUCLEOTIDE SEQUENCE [LARGE SCALE GENOMIC DNA]</scope>
</reference>
<evidence type="ECO:0000313" key="1">
    <source>
        <dbReference type="EMBL" id="KAI5668549.1"/>
    </source>
</evidence>
<organism evidence="1 2">
    <name type="scientific">Catharanthus roseus</name>
    <name type="common">Madagascar periwinkle</name>
    <name type="synonym">Vinca rosea</name>
    <dbReference type="NCBI Taxonomy" id="4058"/>
    <lineage>
        <taxon>Eukaryota</taxon>
        <taxon>Viridiplantae</taxon>
        <taxon>Streptophyta</taxon>
        <taxon>Embryophyta</taxon>
        <taxon>Tracheophyta</taxon>
        <taxon>Spermatophyta</taxon>
        <taxon>Magnoliopsida</taxon>
        <taxon>eudicotyledons</taxon>
        <taxon>Gunneridae</taxon>
        <taxon>Pentapetalae</taxon>
        <taxon>asterids</taxon>
        <taxon>lamiids</taxon>
        <taxon>Gentianales</taxon>
        <taxon>Apocynaceae</taxon>
        <taxon>Rauvolfioideae</taxon>
        <taxon>Vinceae</taxon>
        <taxon>Catharanthinae</taxon>
        <taxon>Catharanthus</taxon>
    </lineage>
</organism>